<gene>
    <name evidence="3" type="ORF">BDV29DRAFT_148633</name>
</gene>
<sequence length="64" mass="6953">MSESMLDDGIRNLFFVLVSTVTIARGVVLKMTSGRIIAKTTASTNIPSKSRSGENEVHHNCFAL</sequence>
<keyword evidence="4" id="KW-1185">Reference proteome</keyword>
<evidence type="ECO:0000313" key="4">
    <source>
        <dbReference type="Proteomes" id="UP000326565"/>
    </source>
</evidence>
<feature type="transmembrane region" description="Helical" evidence="2">
    <location>
        <begin position="12"/>
        <end position="29"/>
    </location>
</feature>
<feature type="compositionally biased region" description="Basic and acidic residues" evidence="1">
    <location>
        <begin position="51"/>
        <end position="64"/>
    </location>
</feature>
<keyword evidence="2" id="KW-0812">Transmembrane</keyword>
<dbReference type="AlphaFoldDB" id="A0A5N5WY13"/>
<dbReference type="Proteomes" id="UP000326565">
    <property type="component" value="Unassembled WGS sequence"/>
</dbReference>
<name>A0A5N5WY13_9EURO</name>
<keyword evidence="2" id="KW-1133">Transmembrane helix</keyword>
<protein>
    <submittedName>
        <fullName evidence="3">Uncharacterized protein</fullName>
    </submittedName>
</protein>
<evidence type="ECO:0000313" key="3">
    <source>
        <dbReference type="EMBL" id="KAB8072637.1"/>
    </source>
</evidence>
<evidence type="ECO:0000256" key="2">
    <source>
        <dbReference type="SAM" id="Phobius"/>
    </source>
</evidence>
<evidence type="ECO:0000256" key="1">
    <source>
        <dbReference type="SAM" id="MobiDB-lite"/>
    </source>
</evidence>
<dbReference type="EMBL" id="ML732242">
    <property type="protein sequence ID" value="KAB8072637.1"/>
    <property type="molecule type" value="Genomic_DNA"/>
</dbReference>
<organism evidence="3 4">
    <name type="scientific">Aspergillus leporis</name>
    <dbReference type="NCBI Taxonomy" id="41062"/>
    <lineage>
        <taxon>Eukaryota</taxon>
        <taxon>Fungi</taxon>
        <taxon>Dikarya</taxon>
        <taxon>Ascomycota</taxon>
        <taxon>Pezizomycotina</taxon>
        <taxon>Eurotiomycetes</taxon>
        <taxon>Eurotiomycetidae</taxon>
        <taxon>Eurotiales</taxon>
        <taxon>Aspergillaceae</taxon>
        <taxon>Aspergillus</taxon>
        <taxon>Aspergillus subgen. Circumdati</taxon>
    </lineage>
</organism>
<proteinExistence type="predicted"/>
<reference evidence="3 4" key="1">
    <citation type="submission" date="2019-04" db="EMBL/GenBank/DDBJ databases">
        <title>Friends and foes A comparative genomics study of 23 Aspergillus species from section Flavi.</title>
        <authorList>
            <consortium name="DOE Joint Genome Institute"/>
            <person name="Kjaerbolling I."/>
            <person name="Vesth T."/>
            <person name="Frisvad J.C."/>
            <person name="Nybo J.L."/>
            <person name="Theobald S."/>
            <person name="Kildgaard S."/>
            <person name="Isbrandt T."/>
            <person name="Kuo A."/>
            <person name="Sato A."/>
            <person name="Lyhne E.K."/>
            <person name="Kogle M.E."/>
            <person name="Wiebenga A."/>
            <person name="Kun R.S."/>
            <person name="Lubbers R.J."/>
            <person name="Makela M.R."/>
            <person name="Barry K."/>
            <person name="Chovatia M."/>
            <person name="Clum A."/>
            <person name="Daum C."/>
            <person name="Haridas S."/>
            <person name="He G."/>
            <person name="LaButti K."/>
            <person name="Lipzen A."/>
            <person name="Mondo S."/>
            <person name="Riley R."/>
            <person name="Salamov A."/>
            <person name="Simmons B.A."/>
            <person name="Magnuson J.K."/>
            <person name="Henrissat B."/>
            <person name="Mortensen U.H."/>
            <person name="Larsen T.O."/>
            <person name="Devries R.P."/>
            <person name="Grigoriev I.V."/>
            <person name="Machida M."/>
            <person name="Baker S.E."/>
            <person name="Andersen M.R."/>
        </authorList>
    </citation>
    <scope>NUCLEOTIDE SEQUENCE [LARGE SCALE GENOMIC DNA]</scope>
    <source>
        <strain evidence="3 4">CBS 151.66</strain>
    </source>
</reference>
<keyword evidence="2" id="KW-0472">Membrane</keyword>
<accession>A0A5N5WY13</accession>
<feature type="region of interest" description="Disordered" evidence="1">
    <location>
        <begin position="45"/>
        <end position="64"/>
    </location>
</feature>